<gene>
    <name evidence="20" type="ORF">A3I42_02375</name>
</gene>
<evidence type="ECO:0000256" key="10">
    <source>
        <dbReference type="ARBA" id="ARBA00022960"/>
    </source>
</evidence>
<dbReference type="AlphaFoldDB" id="A0A1F7VEZ7"/>
<dbReference type="Pfam" id="PF00912">
    <property type="entry name" value="Transgly"/>
    <property type="match status" value="1"/>
</dbReference>
<dbReference type="Gene3D" id="1.10.3810.10">
    <property type="entry name" value="Biosynthetic peptidoglycan transglycosylase-like"/>
    <property type="match status" value="1"/>
</dbReference>
<evidence type="ECO:0000256" key="6">
    <source>
        <dbReference type="ARBA" id="ARBA00022670"/>
    </source>
</evidence>
<reference evidence="20 21" key="1">
    <citation type="journal article" date="2016" name="Nat. Commun.">
        <title>Thousands of microbial genomes shed light on interconnected biogeochemical processes in an aquifer system.</title>
        <authorList>
            <person name="Anantharaman K."/>
            <person name="Brown C.T."/>
            <person name="Hug L.A."/>
            <person name="Sharon I."/>
            <person name="Castelle C.J."/>
            <person name="Probst A.J."/>
            <person name="Thomas B.C."/>
            <person name="Singh A."/>
            <person name="Wilkins M.J."/>
            <person name="Karaoz U."/>
            <person name="Brodie E.L."/>
            <person name="Williams K.H."/>
            <person name="Hubbard S.S."/>
            <person name="Banfield J.F."/>
        </authorList>
    </citation>
    <scope>NUCLEOTIDE SEQUENCE [LARGE SCALE GENOMIC DNA]</scope>
</reference>
<dbReference type="EMBL" id="MGER01000023">
    <property type="protein sequence ID" value="OGL88584.1"/>
    <property type="molecule type" value="Genomic_DNA"/>
</dbReference>
<dbReference type="Gene3D" id="3.40.710.10">
    <property type="entry name" value="DD-peptidase/beta-lactamase superfamily"/>
    <property type="match status" value="1"/>
</dbReference>
<proteinExistence type="inferred from homology"/>
<dbReference type="InterPro" id="IPR012338">
    <property type="entry name" value="Beta-lactam/transpept-like"/>
</dbReference>
<evidence type="ECO:0000256" key="13">
    <source>
        <dbReference type="ARBA" id="ARBA00023268"/>
    </source>
</evidence>
<comment type="catalytic activity">
    <reaction evidence="15">
        <text>Preferential cleavage: (Ac)2-L-Lys-D-Ala-|-D-Ala. Also transpeptidation of peptidyl-alanyl moieties that are N-acyl substituents of D-alanine.</text>
        <dbReference type="EC" id="3.4.16.4"/>
    </reaction>
</comment>
<keyword evidence="11" id="KW-0573">Peptidoglycan synthesis</keyword>
<dbReference type="GO" id="GO:0009252">
    <property type="term" value="P:peptidoglycan biosynthetic process"/>
    <property type="evidence" value="ECO:0007669"/>
    <property type="project" value="UniProtKB-KW"/>
</dbReference>
<feature type="non-terminal residue" evidence="20">
    <location>
        <position position="795"/>
    </location>
</feature>
<evidence type="ECO:0000256" key="1">
    <source>
        <dbReference type="ARBA" id="ARBA00004236"/>
    </source>
</evidence>
<comment type="similarity">
    <text evidence="3">In the N-terminal section; belongs to the glycosyltransferase 51 family.</text>
</comment>
<organism evidence="20 21">
    <name type="scientific">Candidatus Uhrbacteria bacterium RIFCSPLOWO2_02_FULL_49_11</name>
    <dbReference type="NCBI Taxonomy" id="1802409"/>
    <lineage>
        <taxon>Bacteria</taxon>
        <taxon>Candidatus Uhriibacteriota</taxon>
    </lineage>
</organism>
<dbReference type="GO" id="GO:0008955">
    <property type="term" value="F:peptidoglycan glycosyltransferase activity"/>
    <property type="evidence" value="ECO:0007669"/>
    <property type="project" value="UniProtKB-EC"/>
</dbReference>
<dbReference type="PANTHER" id="PTHR32282">
    <property type="entry name" value="BINDING PROTEIN TRANSPEPTIDASE, PUTATIVE-RELATED"/>
    <property type="match status" value="1"/>
</dbReference>
<dbReference type="Pfam" id="PF00905">
    <property type="entry name" value="Transpeptidase"/>
    <property type="match status" value="1"/>
</dbReference>
<dbReference type="SUPFAM" id="SSF53955">
    <property type="entry name" value="Lysozyme-like"/>
    <property type="match status" value="1"/>
</dbReference>
<dbReference type="GO" id="GO:0006508">
    <property type="term" value="P:proteolysis"/>
    <property type="evidence" value="ECO:0007669"/>
    <property type="project" value="UniProtKB-KW"/>
</dbReference>
<feature type="domain" description="Glycosyl transferase family 51" evidence="19">
    <location>
        <begin position="97"/>
        <end position="271"/>
    </location>
</feature>
<keyword evidence="6" id="KW-0645">Protease</keyword>
<evidence type="ECO:0000256" key="11">
    <source>
        <dbReference type="ARBA" id="ARBA00022984"/>
    </source>
</evidence>
<keyword evidence="5" id="KW-0121">Carboxypeptidase</keyword>
<dbReference type="GO" id="GO:0008658">
    <property type="term" value="F:penicillin binding"/>
    <property type="evidence" value="ECO:0007669"/>
    <property type="project" value="InterPro"/>
</dbReference>
<dbReference type="GO" id="GO:0009002">
    <property type="term" value="F:serine-type D-Ala-D-Ala carboxypeptidase activity"/>
    <property type="evidence" value="ECO:0007669"/>
    <property type="project" value="UniProtKB-EC"/>
</dbReference>
<feature type="domain" description="Penicillin-binding protein transpeptidase" evidence="18">
    <location>
        <begin position="361"/>
        <end position="643"/>
    </location>
</feature>
<evidence type="ECO:0000313" key="21">
    <source>
        <dbReference type="Proteomes" id="UP000178264"/>
    </source>
</evidence>
<dbReference type="GO" id="GO:0071555">
    <property type="term" value="P:cell wall organization"/>
    <property type="evidence" value="ECO:0007669"/>
    <property type="project" value="UniProtKB-KW"/>
</dbReference>
<evidence type="ECO:0000256" key="17">
    <source>
        <dbReference type="SAM" id="Phobius"/>
    </source>
</evidence>
<dbReference type="PANTHER" id="PTHR32282:SF11">
    <property type="entry name" value="PENICILLIN-BINDING PROTEIN 1B"/>
    <property type="match status" value="1"/>
</dbReference>
<name>A0A1F7VEZ7_9BACT</name>
<keyword evidence="13" id="KW-0511">Multifunctional enzyme</keyword>
<evidence type="ECO:0000256" key="5">
    <source>
        <dbReference type="ARBA" id="ARBA00022645"/>
    </source>
</evidence>
<feature type="transmembrane region" description="Helical" evidence="17">
    <location>
        <begin position="45"/>
        <end position="67"/>
    </location>
</feature>
<dbReference type="FunFam" id="1.10.3810.10:FF:000001">
    <property type="entry name" value="Penicillin-binding protein 1A"/>
    <property type="match status" value="1"/>
</dbReference>
<dbReference type="InterPro" id="IPR050396">
    <property type="entry name" value="Glycosyltr_51/Transpeptidase"/>
</dbReference>
<accession>A0A1F7VEZ7</accession>
<dbReference type="InterPro" id="IPR001460">
    <property type="entry name" value="PCN-bd_Tpept"/>
</dbReference>
<dbReference type="Proteomes" id="UP000178264">
    <property type="component" value="Unassembled WGS sequence"/>
</dbReference>
<evidence type="ECO:0000256" key="15">
    <source>
        <dbReference type="ARBA" id="ARBA00034000"/>
    </source>
</evidence>
<evidence type="ECO:0000313" key="20">
    <source>
        <dbReference type="EMBL" id="OGL88584.1"/>
    </source>
</evidence>
<dbReference type="GO" id="GO:0030288">
    <property type="term" value="C:outer membrane-bounded periplasmic space"/>
    <property type="evidence" value="ECO:0007669"/>
    <property type="project" value="TreeGrafter"/>
</dbReference>
<keyword evidence="17" id="KW-0812">Transmembrane</keyword>
<evidence type="ECO:0000256" key="7">
    <source>
        <dbReference type="ARBA" id="ARBA00022676"/>
    </source>
</evidence>
<comment type="catalytic activity">
    <reaction evidence="16">
        <text>[GlcNAc-(1-&gt;4)-Mur2Ac(oyl-L-Ala-gamma-D-Glu-L-Lys-D-Ala-D-Ala)](n)-di-trans,octa-cis-undecaprenyl diphosphate + beta-D-GlcNAc-(1-&gt;4)-Mur2Ac(oyl-L-Ala-gamma-D-Glu-L-Lys-D-Ala-D-Ala)-di-trans,octa-cis-undecaprenyl diphosphate = [GlcNAc-(1-&gt;4)-Mur2Ac(oyl-L-Ala-gamma-D-Glu-L-Lys-D-Ala-D-Ala)](n+1)-di-trans,octa-cis-undecaprenyl diphosphate + di-trans,octa-cis-undecaprenyl diphosphate + H(+)</text>
        <dbReference type="Rhea" id="RHEA:23708"/>
        <dbReference type="Rhea" id="RHEA-COMP:9602"/>
        <dbReference type="Rhea" id="RHEA-COMP:9603"/>
        <dbReference type="ChEBI" id="CHEBI:15378"/>
        <dbReference type="ChEBI" id="CHEBI:58405"/>
        <dbReference type="ChEBI" id="CHEBI:60033"/>
        <dbReference type="ChEBI" id="CHEBI:78435"/>
        <dbReference type="EC" id="2.4.99.28"/>
    </reaction>
</comment>
<evidence type="ECO:0000259" key="18">
    <source>
        <dbReference type="Pfam" id="PF00905"/>
    </source>
</evidence>
<comment type="subcellular location">
    <subcellularLocation>
        <location evidence="1">Cell membrane</location>
    </subcellularLocation>
</comment>
<comment type="caution">
    <text evidence="20">The sequence shown here is derived from an EMBL/GenBank/DDBJ whole genome shotgun (WGS) entry which is preliminary data.</text>
</comment>
<keyword evidence="14" id="KW-0961">Cell wall biogenesis/degradation</keyword>
<keyword evidence="8" id="KW-0808">Transferase</keyword>
<dbReference type="SUPFAM" id="SSF56601">
    <property type="entry name" value="beta-lactamase/transpeptidase-like"/>
    <property type="match status" value="1"/>
</dbReference>
<dbReference type="GO" id="GO:0005886">
    <property type="term" value="C:plasma membrane"/>
    <property type="evidence" value="ECO:0007669"/>
    <property type="project" value="UniProtKB-SubCell"/>
</dbReference>
<keyword evidence="7" id="KW-0328">Glycosyltransferase</keyword>
<evidence type="ECO:0000256" key="3">
    <source>
        <dbReference type="ARBA" id="ARBA00007739"/>
    </source>
</evidence>
<dbReference type="InterPro" id="IPR001264">
    <property type="entry name" value="Glyco_trans_51"/>
</dbReference>
<evidence type="ECO:0000256" key="4">
    <source>
        <dbReference type="ARBA" id="ARBA00022475"/>
    </source>
</evidence>
<keyword evidence="12 17" id="KW-0472">Membrane</keyword>
<comment type="similarity">
    <text evidence="2">In the C-terminal section; belongs to the transpeptidase family.</text>
</comment>
<evidence type="ECO:0000256" key="2">
    <source>
        <dbReference type="ARBA" id="ARBA00007090"/>
    </source>
</evidence>
<evidence type="ECO:0000256" key="8">
    <source>
        <dbReference type="ARBA" id="ARBA00022679"/>
    </source>
</evidence>
<dbReference type="GO" id="GO:0008360">
    <property type="term" value="P:regulation of cell shape"/>
    <property type="evidence" value="ECO:0007669"/>
    <property type="project" value="UniProtKB-KW"/>
</dbReference>
<keyword evidence="4" id="KW-1003">Cell membrane</keyword>
<dbReference type="InterPro" id="IPR036950">
    <property type="entry name" value="PBP_transglycosylase"/>
</dbReference>
<evidence type="ECO:0000256" key="12">
    <source>
        <dbReference type="ARBA" id="ARBA00023136"/>
    </source>
</evidence>
<keyword evidence="10" id="KW-0133">Cell shape</keyword>
<keyword evidence="9" id="KW-0378">Hydrolase</keyword>
<evidence type="ECO:0000256" key="14">
    <source>
        <dbReference type="ARBA" id="ARBA00023316"/>
    </source>
</evidence>
<dbReference type="InterPro" id="IPR023346">
    <property type="entry name" value="Lysozyme-like_dom_sf"/>
</dbReference>
<sequence length="795" mass="86966">MPIPPLMRTQSPRSWRGYQDHTGALAPRRASRAPHLPRRGIKKKLLRAITITALIALPAAAGALFWLTRGLPSPTGIIERPTPVSTKIYDRTGATVLYELYADEKRTPIALNEIPEYLKWATIVREDRNFYNHQGISIRGIVRSAFRYVVNLGPSGGGGSTLTQQFVKNAVLTNEKTFTRKIKEVVLTWRMEHAFTKDKILEMYLNEIPYGGSNYGIEAAAKTYLGKSARDVSLAEAAALAVIPKAPTYYSPYGTHTKELFAAQQYLLGQMAEQGYISNEDAEAAKKEKIAFQPFKDAITAPHFVMYIRELLTERYGEIQVQQGGLKVVTTLDLKLQKIAEEAVTEGVKRNEKDFKATNAAMVAMNATNGEILAMVGSRDYFDTKHDGNFNVVLSPRQPGSSFKPIVYATLLTIGAYSPDTILFDVDTVFKTDIEKDYAPHDYDGKERGPVSIRTALAGSLNTPAVKALYLAGVDTVLTQAEKMGYTTLSDRSRFGLSLVLGGGEVKLLEHTAALSSLGQGGIYHTPIALLSIQDKDGKTIWKAAQDDGREVLPEQVALQVTNIMSDNNARTFMFGAQSKLQLGDRPVAAKTGTTNDFRDAWTVGFTPSLAAGVWVGNNDFTSMKKGADGSVVAAPIWNTFMKRALEKAPIEPFPQPDPVTLPTKPMLNGKVEGDTLIRIDRASGKLATNLTPASFIMEYRTGAVHNILHYVNKSDPLGPAPANPADDPQYKTWEEAVQRWAAANGFTPSTITPPIAYDDLHTEANRPTLTVINPSERTTVTGQEVTVAVNASAP</sequence>
<protein>
    <submittedName>
        <fullName evidence="20">Uncharacterized protein</fullName>
    </submittedName>
</protein>
<evidence type="ECO:0000256" key="16">
    <source>
        <dbReference type="ARBA" id="ARBA00049902"/>
    </source>
</evidence>
<evidence type="ECO:0000259" key="19">
    <source>
        <dbReference type="Pfam" id="PF00912"/>
    </source>
</evidence>
<evidence type="ECO:0000256" key="9">
    <source>
        <dbReference type="ARBA" id="ARBA00022801"/>
    </source>
</evidence>
<keyword evidence="17" id="KW-1133">Transmembrane helix</keyword>